<keyword evidence="13" id="KW-1185">Reference proteome</keyword>
<dbReference type="InterPro" id="IPR000834">
    <property type="entry name" value="Peptidase_M14"/>
</dbReference>
<feature type="compositionally biased region" description="Basic and acidic residues" evidence="10">
    <location>
        <begin position="851"/>
        <end position="871"/>
    </location>
</feature>
<feature type="compositionally biased region" description="Low complexity" evidence="10">
    <location>
        <begin position="649"/>
        <end position="667"/>
    </location>
</feature>
<dbReference type="InterPro" id="IPR050821">
    <property type="entry name" value="Cytosolic_carboxypeptidase"/>
</dbReference>
<comment type="cofactor">
    <cofactor evidence="1">
        <name>Zn(2+)</name>
        <dbReference type="ChEBI" id="CHEBI:29105"/>
    </cofactor>
</comment>
<dbReference type="SUPFAM" id="SSF53187">
    <property type="entry name" value="Zn-dependent exopeptidases"/>
    <property type="match status" value="1"/>
</dbReference>
<reference evidence="12" key="1">
    <citation type="submission" date="2022-01" db="EMBL/GenBank/DDBJ databases">
        <authorList>
            <person name="King R."/>
        </authorList>
    </citation>
    <scope>NUCLEOTIDE SEQUENCE</scope>
</reference>
<evidence type="ECO:0000313" key="12">
    <source>
        <dbReference type="EMBL" id="CAH1104047.1"/>
    </source>
</evidence>
<name>A0A9P0GC08_9CUCU</name>
<keyword evidence="5" id="KW-0479">Metal-binding</keyword>
<protein>
    <recommendedName>
        <fullName evidence="11">Peptidase M14 domain-containing protein</fullName>
    </recommendedName>
</protein>
<dbReference type="EMBL" id="OV651828">
    <property type="protein sequence ID" value="CAH1104047.1"/>
    <property type="molecule type" value="Genomic_DNA"/>
</dbReference>
<evidence type="ECO:0000256" key="2">
    <source>
        <dbReference type="ARBA" id="ARBA00005988"/>
    </source>
</evidence>
<feature type="compositionally biased region" description="Basic residues" evidence="10">
    <location>
        <begin position="703"/>
        <end position="722"/>
    </location>
</feature>
<keyword evidence="6" id="KW-0378">Hydrolase</keyword>
<feature type="region of interest" description="Disordered" evidence="10">
    <location>
        <begin position="687"/>
        <end position="722"/>
    </location>
</feature>
<feature type="region of interest" description="Disordered" evidence="10">
    <location>
        <begin position="910"/>
        <end position="934"/>
    </location>
</feature>
<evidence type="ECO:0000256" key="1">
    <source>
        <dbReference type="ARBA" id="ARBA00001947"/>
    </source>
</evidence>
<keyword evidence="3" id="KW-0121">Carboxypeptidase</keyword>
<dbReference type="OrthoDB" id="10253041at2759"/>
<accession>A0A9P0GC08</accession>
<feature type="compositionally biased region" description="Basic residues" evidence="10">
    <location>
        <begin position="840"/>
        <end position="850"/>
    </location>
</feature>
<keyword evidence="7" id="KW-0862">Zinc</keyword>
<dbReference type="InterPro" id="IPR040626">
    <property type="entry name" value="Pepdidase_M14_N"/>
</dbReference>
<dbReference type="CDD" id="cd06907">
    <property type="entry name" value="M14_AGBL2-3_like"/>
    <property type="match status" value="1"/>
</dbReference>
<evidence type="ECO:0000256" key="10">
    <source>
        <dbReference type="SAM" id="MobiDB-lite"/>
    </source>
</evidence>
<proteinExistence type="inferred from homology"/>
<dbReference type="GO" id="GO:0008270">
    <property type="term" value="F:zinc ion binding"/>
    <property type="evidence" value="ECO:0007669"/>
    <property type="project" value="InterPro"/>
</dbReference>
<gene>
    <name evidence="12" type="ORF">PSYICH_LOCUS5160</name>
</gene>
<dbReference type="PANTHER" id="PTHR12756:SF45">
    <property type="entry name" value="CYTOSOLIC CARBOXYPEPTIDASE NNA1"/>
    <property type="match status" value="1"/>
</dbReference>
<dbReference type="AlphaFoldDB" id="A0A9P0GC08"/>
<evidence type="ECO:0000256" key="3">
    <source>
        <dbReference type="ARBA" id="ARBA00022645"/>
    </source>
</evidence>
<feature type="region of interest" description="Disordered" evidence="10">
    <location>
        <begin position="597"/>
        <end position="670"/>
    </location>
</feature>
<evidence type="ECO:0000256" key="4">
    <source>
        <dbReference type="ARBA" id="ARBA00022670"/>
    </source>
</evidence>
<dbReference type="GO" id="GO:0006508">
    <property type="term" value="P:proteolysis"/>
    <property type="evidence" value="ECO:0007669"/>
    <property type="project" value="UniProtKB-KW"/>
</dbReference>
<evidence type="ECO:0000256" key="6">
    <source>
        <dbReference type="ARBA" id="ARBA00022801"/>
    </source>
</evidence>
<evidence type="ECO:0000256" key="7">
    <source>
        <dbReference type="ARBA" id="ARBA00022833"/>
    </source>
</evidence>
<evidence type="ECO:0000259" key="11">
    <source>
        <dbReference type="PROSITE" id="PS52035"/>
    </source>
</evidence>
<feature type="region of interest" description="Disordered" evidence="10">
    <location>
        <begin position="1"/>
        <end position="21"/>
    </location>
</feature>
<dbReference type="Proteomes" id="UP001153636">
    <property type="component" value="Chromosome 16"/>
</dbReference>
<feature type="domain" description="Peptidase M14" evidence="11">
    <location>
        <begin position="302"/>
        <end position="573"/>
    </location>
</feature>
<sequence length="950" mass="109011">MEALTASKQNDEISDDFDEHTRDVETSVTSLQAKLFTPQATLSTSYFANFLIKHNNIEDETRFRIKETPPKEWWNNKEPPFDIQPPRWPTECQVLEERIFHVIDSPPTNELYYVPTGAECQPTPSGEECGKVVFQYTPLSAVNYFCRSSVGGNKFILPSNLCPGEDTLKFESRFESGNLAKAIMITPTYYELHLRSDFYTNRHMQWYYFRISNVRKGHLYRFSITNCSKESSLYNEGMKPLMYSTKESKIHNIGWRRCGTNISYYCNENISEFEPDHPMTYTLTFTLRFPHDNDEVYLAQSYPYTYSDLQDYLLEMSTHPVKSTFTSIRPLCRSLAGNNVQYVTITSPPAPGEVIKKKKAIVLTARVHPGETPSSWIMKGILDFLSSDTGPAKELRNKFIFKIVPMLNPDGVIVGNNRCSLSAKDLNRQYRTVIRDAYPSIWYTKLMIRRLLEECGVAMYCDLHAHSRKHNIFIYGCESRRGSDRRLHEQVFPLMLHKNAADKFSFESCKFKVQKNKEGTGRVVMWMMGIANSYTLETSLAGSTLGHRSYTHFTIQDYEQMGKTFCQTLLDFYDEDPKKEKLRMKIVERLMKEGSNADEPMNIKLSDYSSDDGDTSNSSDEVGRDYGEDNETPMVPPSSPIYVKKTKSKTSSGKVKSVVPKSPSAPRKPLPICKATLKLSLSDKESSVSCSSYSDSDSDKATKTKIVRRRKKKKYSRKKKKSRESLDEDRIIVIAVKPIRDHSDSEIQVNRSKRTISVFDLIPADTLNNHHISTLQRCKTQQTVRHAEKRDEVHKQLAEVQAKLFTLKNKLWFGVGNGDTPLAWGKRTVENQKKISQKEVKKRTPSAKKMQKIDKKSTIKDIRDNEPKEKSTVNGQKRKTIYDLIQPKSQSEKTRLRKCKSLPDTSSISLIAKQKSLSGDDEKDKKKKKKLVKKVKAISNAKTFTTIKKD</sequence>
<dbReference type="FunFam" id="3.40.630.10:FF:000011">
    <property type="entry name" value="cytosolic carboxypeptidase 2 isoform X1"/>
    <property type="match status" value="1"/>
</dbReference>
<feature type="region of interest" description="Disordered" evidence="10">
    <location>
        <begin position="834"/>
        <end position="879"/>
    </location>
</feature>
<evidence type="ECO:0000256" key="5">
    <source>
        <dbReference type="ARBA" id="ARBA00022723"/>
    </source>
</evidence>
<dbReference type="Gene3D" id="3.40.630.10">
    <property type="entry name" value="Zn peptidases"/>
    <property type="match status" value="1"/>
</dbReference>
<keyword evidence="4" id="KW-0645">Protease</keyword>
<feature type="compositionally biased region" description="Basic residues" evidence="10">
    <location>
        <begin position="925"/>
        <end position="934"/>
    </location>
</feature>
<evidence type="ECO:0000256" key="8">
    <source>
        <dbReference type="ARBA" id="ARBA00023049"/>
    </source>
</evidence>
<organism evidence="12 13">
    <name type="scientific">Psylliodes chrysocephalus</name>
    <dbReference type="NCBI Taxonomy" id="3402493"/>
    <lineage>
        <taxon>Eukaryota</taxon>
        <taxon>Metazoa</taxon>
        <taxon>Ecdysozoa</taxon>
        <taxon>Arthropoda</taxon>
        <taxon>Hexapoda</taxon>
        <taxon>Insecta</taxon>
        <taxon>Pterygota</taxon>
        <taxon>Neoptera</taxon>
        <taxon>Endopterygota</taxon>
        <taxon>Coleoptera</taxon>
        <taxon>Polyphaga</taxon>
        <taxon>Cucujiformia</taxon>
        <taxon>Chrysomeloidea</taxon>
        <taxon>Chrysomelidae</taxon>
        <taxon>Galerucinae</taxon>
        <taxon>Alticini</taxon>
        <taxon>Psylliodes</taxon>
    </lineage>
</organism>
<dbReference type="Pfam" id="PF18027">
    <property type="entry name" value="Pepdidase_M14_N"/>
    <property type="match status" value="1"/>
</dbReference>
<dbReference type="GO" id="GO:0004181">
    <property type="term" value="F:metallocarboxypeptidase activity"/>
    <property type="evidence" value="ECO:0007669"/>
    <property type="project" value="InterPro"/>
</dbReference>
<evidence type="ECO:0000256" key="9">
    <source>
        <dbReference type="PROSITE-ProRule" id="PRU01379"/>
    </source>
</evidence>
<dbReference type="PANTHER" id="PTHR12756">
    <property type="entry name" value="CYTOSOLIC CARBOXYPEPTIDASE"/>
    <property type="match status" value="1"/>
</dbReference>
<evidence type="ECO:0000313" key="13">
    <source>
        <dbReference type="Proteomes" id="UP001153636"/>
    </source>
</evidence>
<dbReference type="Pfam" id="PF00246">
    <property type="entry name" value="Peptidase_M14"/>
    <property type="match status" value="1"/>
</dbReference>
<dbReference type="Gene3D" id="2.60.40.3120">
    <property type="match status" value="1"/>
</dbReference>
<feature type="active site" description="Proton donor/acceptor" evidence="9">
    <location>
        <position position="537"/>
    </location>
</feature>
<keyword evidence="8" id="KW-0482">Metalloprotease</keyword>
<comment type="similarity">
    <text evidence="2 9">Belongs to the peptidase M14 family.</text>
</comment>
<dbReference type="PROSITE" id="PS52035">
    <property type="entry name" value="PEPTIDASE_M14"/>
    <property type="match status" value="1"/>
</dbReference>